<keyword evidence="3" id="KW-1185">Reference proteome</keyword>
<dbReference type="EMBL" id="MU848515">
    <property type="protein sequence ID" value="KAK2632398.1"/>
    <property type="molecule type" value="Genomic_DNA"/>
</dbReference>
<dbReference type="AlphaFoldDB" id="A0A058ZTS0"/>
<dbReference type="EMBL" id="KK199031">
    <property type="protein sequence ID" value="KCW44824.1"/>
    <property type="molecule type" value="Genomic_DNA"/>
</dbReference>
<reference evidence="1" key="4">
    <citation type="submission" date="2023-07" db="EMBL/GenBank/DDBJ databases">
        <authorList>
            <person name="Myburg A.A."/>
            <person name="Grattapaglia D."/>
            <person name="Tuskan G.A."/>
            <person name="Hellsten U."/>
            <person name="Hayes R.D."/>
            <person name="Grimwood J."/>
            <person name="Jenkins J."/>
            <person name="Lindquist E."/>
            <person name="Tice H."/>
            <person name="Bauer D."/>
            <person name="Goodstein D.M."/>
            <person name="Dubchak I."/>
            <person name="Poliakov A."/>
            <person name="Mizrachi E."/>
            <person name="Kullan A.R."/>
            <person name="Hussey S.G."/>
            <person name="Pinard D."/>
            <person name="Van D.M."/>
            <person name="Singh P."/>
            <person name="Van J.I."/>
            <person name="Silva-Junior O.B."/>
            <person name="Togawa R.C."/>
            <person name="Pappas M.R."/>
            <person name="Faria D.A."/>
            <person name="Sansaloni C.P."/>
            <person name="Petroli C.D."/>
            <person name="Yang X."/>
            <person name="Ranjan P."/>
            <person name="Tschaplinski T.J."/>
            <person name="Ye C.Y."/>
            <person name="Li T."/>
            <person name="Sterck L."/>
            <person name="Vanneste K."/>
            <person name="Murat F."/>
            <person name="Soler M."/>
            <person name="Clemente H.S."/>
            <person name="Saidi N."/>
            <person name="Cassan-Wang H."/>
            <person name="Dunand C."/>
            <person name="Hefer C.A."/>
            <person name="Bornberg-Bauer E."/>
            <person name="Kersting A.R."/>
            <person name="Vining K."/>
            <person name="Amarasinghe V."/>
            <person name="Ranik M."/>
            <person name="Naithani S."/>
            <person name="Elser J."/>
            <person name="Boyd A.E."/>
            <person name="Liston A."/>
            <person name="Spatafora J.W."/>
            <person name="Dharmwardhana P."/>
            <person name="Raja R."/>
            <person name="Sullivan C."/>
            <person name="Romanel E."/>
            <person name="Alves-Ferreira M."/>
            <person name="Kulheim C."/>
            <person name="Foley W."/>
            <person name="Carocha V."/>
            <person name="Paiva J."/>
            <person name="Kudrna D."/>
            <person name="Brommonschenkel S.H."/>
            <person name="Pasquali G."/>
            <person name="Byrne M."/>
            <person name="Rigault P."/>
            <person name="Tibbits J."/>
            <person name="Spokevicius A."/>
            <person name="Jones R.C."/>
            <person name="Steane D.A."/>
            <person name="Vaillancourt R.E."/>
            <person name="Potts B.M."/>
            <person name="Joubert F."/>
            <person name="Barry K."/>
            <person name="Pappas G.J."/>
            <person name="Strauss S.H."/>
            <person name="Jaiswal P."/>
            <person name="Grima-Pettenati J."/>
            <person name="Salse J."/>
            <person name="Van D.P."/>
            <person name="Rokhsar D.S."/>
            <person name="Schmutz J."/>
        </authorList>
    </citation>
    <scope>NUCLEOTIDE SEQUENCE</scope>
    <source>
        <tissue evidence="1">Leaf extractions</tissue>
    </source>
</reference>
<name>A0A058ZTS0_EUCGR</name>
<reference evidence="1" key="2">
    <citation type="journal article" date="2014" name="Nature">
        <title>The genome of Eucalyptus grandis.</title>
        <authorList>
            <person name="Myburg A.A."/>
            <person name="Grattapaglia D."/>
            <person name="Tuskan G.A."/>
            <person name="Hellsten U."/>
            <person name="Hayes R.D."/>
            <person name="Grimwood J."/>
            <person name="Jenkins J."/>
            <person name="Lindquist E."/>
            <person name="Tice H."/>
            <person name="Bauer D."/>
            <person name="Goodstein D.M."/>
            <person name="Dubchak I."/>
            <person name="Poliakov A."/>
            <person name="Mizrachi E."/>
            <person name="Kullan A.R."/>
            <person name="Hussey S.G."/>
            <person name="Pinard D."/>
            <person name="van der Merwe K."/>
            <person name="Singh P."/>
            <person name="van Jaarsveld I."/>
            <person name="Silva-Junior O.B."/>
            <person name="Togawa R.C."/>
            <person name="Pappas M.R."/>
            <person name="Faria D.A."/>
            <person name="Sansaloni C.P."/>
            <person name="Petroli C.D."/>
            <person name="Yang X."/>
            <person name="Ranjan P."/>
            <person name="Tschaplinski T.J."/>
            <person name="Ye C.Y."/>
            <person name="Li T."/>
            <person name="Sterck L."/>
            <person name="Vanneste K."/>
            <person name="Murat F."/>
            <person name="Soler M."/>
            <person name="Clemente H.S."/>
            <person name="Saidi N."/>
            <person name="Cassan-Wang H."/>
            <person name="Dunand C."/>
            <person name="Hefer C.A."/>
            <person name="Bornberg-Bauer E."/>
            <person name="Kersting A.R."/>
            <person name="Vining K."/>
            <person name="Amarasinghe V."/>
            <person name="Ranik M."/>
            <person name="Naithani S."/>
            <person name="Elser J."/>
            <person name="Boyd A.E."/>
            <person name="Liston A."/>
            <person name="Spatafora J.W."/>
            <person name="Dharmwardhana P."/>
            <person name="Raja R."/>
            <person name="Sullivan C."/>
            <person name="Romanel E."/>
            <person name="Alves-Ferreira M."/>
            <person name="Kulheim C."/>
            <person name="Foley W."/>
            <person name="Carocha V."/>
            <person name="Paiva J."/>
            <person name="Kudrna D."/>
            <person name="Brommonschenkel S.H."/>
            <person name="Pasquali G."/>
            <person name="Byrne M."/>
            <person name="Rigault P."/>
            <person name="Tibbits J."/>
            <person name="Spokevicius A."/>
            <person name="Jones R.C."/>
            <person name="Steane D.A."/>
            <person name="Vaillancourt R.E."/>
            <person name="Potts B.M."/>
            <person name="Joubert F."/>
            <person name="Barry K."/>
            <person name="Pappas G.J."/>
            <person name="Strauss S.H."/>
            <person name="Jaiswal P."/>
            <person name="Grima-Pettenati J."/>
            <person name="Salse J."/>
            <person name="Van de Peer Y."/>
            <person name="Rokhsar D.S."/>
            <person name="Schmutz J."/>
        </authorList>
    </citation>
    <scope>NUCLEOTIDE SEQUENCE</scope>
    <source>
        <tissue evidence="1">Leaf extractions</tissue>
    </source>
</reference>
<dbReference type="Gramene" id="KCW44824">
    <property type="protein sequence ID" value="KCW44824"/>
    <property type="gene ID" value="EUGRSUZ_L01606"/>
</dbReference>
<evidence type="ECO:0000313" key="2">
    <source>
        <dbReference type="EMBL" id="KCW44824.1"/>
    </source>
</evidence>
<reference evidence="1" key="3">
    <citation type="submission" date="2023-04" db="EMBL/GenBank/DDBJ databases">
        <title>WGS assembly of Eucalyptus grandis.</title>
        <authorList>
            <person name="Myburg A."/>
            <person name="Grattapaglia D."/>
            <person name="Tuskan G."/>
            <person name="Hellsten U."/>
            <person name="Hayes R."/>
            <person name="Grimwood J."/>
            <person name="Jenkins J."/>
            <person name="Lindquist E."/>
            <person name="Tice H."/>
            <person name="Bauer D."/>
            <person name="Goodstein D."/>
            <person name="Dubchak I."/>
            <person name="Poliakov A."/>
            <person name="Mizrachi E."/>
            <person name="Kullan A."/>
            <person name="Hussey S."/>
            <person name="Pinard D."/>
            <person name="Van D."/>
            <person name="Singh P."/>
            <person name="Van J."/>
            <person name="Silva-Junior O."/>
            <person name="Togawa R."/>
            <person name="Pappas M."/>
            <person name="Faria D."/>
            <person name="Sansaloni C."/>
            <person name="Petroli C."/>
            <person name="Yang X."/>
            <person name="Ranjan P."/>
            <person name="Tschaplinski T."/>
            <person name="Ye C."/>
            <person name="Li T."/>
            <person name="Sterck L."/>
            <person name="Vanneste K."/>
            <person name="Murat F."/>
            <person name="Soler M."/>
            <person name="Clemente H."/>
            <person name="Saidi N."/>
            <person name="Cassan-Wang H."/>
            <person name="Dunand C."/>
            <person name="Hefer C."/>
            <person name="Bornberg-Bauer E."/>
            <person name="Kersting A."/>
            <person name="Vining K."/>
            <person name="Amarasinghe V."/>
            <person name="Ranik M."/>
            <person name="Naithani S."/>
            <person name="Elser J."/>
            <person name="Boyd A."/>
            <person name="Liston A."/>
            <person name="Spatafora J."/>
            <person name="Dharmwardhana P."/>
            <person name="Raja R."/>
            <person name="Sullivan C."/>
            <person name="Romanel E."/>
            <person name="Alves-Ferreira M."/>
            <person name="Kulheim C."/>
            <person name="Foley W."/>
            <person name="Carocha V."/>
            <person name="Paiva J."/>
            <person name="Kudrna D."/>
            <person name="Brommonschenkel S."/>
            <person name="Pasquali G."/>
            <person name="Byrne M."/>
            <person name="Rigault P."/>
            <person name="Tibbits J."/>
            <person name="Spokevicius A."/>
            <person name="Jones R."/>
            <person name="Steane D."/>
            <person name="Vaillancourt R."/>
            <person name="Potts B."/>
            <person name="Joubert F."/>
            <person name="Barry K."/>
            <person name="Pappas G."/>
            <person name="Strauss S."/>
            <person name="Jaiswal P."/>
            <person name="Grima-Pettenati J."/>
            <person name="Salse J."/>
            <person name="Van D."/>
            <person name="Rokhsar D."/>
            <person name="Schmutz J."/>
        </authorList>
    </citation>
    <scope>NUCLEOTIDE SEQUENCE</scope>
    <source>
        <tissue evidence="1">Leaf extractions</tissue>
    </source>
</reference>
<evidence type="ECO:0000313" key="3">
    <source>
        <dbReference type="Proteomes" id="UP000030711"/>
    </source>
</evidence>
<dbReference type="InParanoid" id="A0A058ZTS0"/>
<protein>
    <submittedName>
        <fullName evidence="2">Uncharacterized protein</fullName>
    </submittedName>
</protein>
<evidence type="ECO:0000313" key="1">
    <source>
        <dbReference type="EMBL" id="KAK2632398.1"/>
    </source>
</evidence>
<proteinExistence type="predicted"/>
<gene>
    <name evidence="2" type="ORF">EUGRSUZ_L01606</name>
</gene>
<sequence length="80" mass="9315">MHSRNETKPKHLRFSLNLWWKHSIDVSKLCVHIGEETEFLTPWYSCKCWQPCKTFSNISRHLKGTRGTAETGAKARCRGP</sequence>
<accession>A0A058ZTS0</accession>
<organism evidence="2">
    <name type="scientific">Eucalyptus grandis</name>
    <name type="common">Flooded gum</name>
    <dbReference type="NCBI Taxonomy" id="71139"/>
    <lineage>
        <taxon>Eukaryota</taxon>
        <taxon>Viridiplantae</taxon>
        <taxon>Streptophyta</taxon>
        <taxon>Embryophyta</taxon>
        <taxon>Tracheophyta</taxon>
        <taxon>Spermatophyta</taxon>
        <taxon>Magnoliopsida</taxon>
        <taxon>eudicotyledons</taxon>
        <taxon>Gunneridae</taxon>
        <taxon>Pentapetalae</taxon>
        <taxon>rosids</taxon>
        <taxon>malvids</taxon>
        <taxon>Myrtales</taxon>
        <taxon>Myrtaceae</taxon>
        <taxon>Myrtoideae</taxon>
        <taxon>Eucalypteae</taxon>
        <taxon>Eucalyptus</taxon>
    </lineage>
</organism>
<reference evidence="2" key="1">
    <citation type="submission" date="2013-07" db="EMBL/GenBank/DDBJ databases">
        <title>The genome of Eucalyptus grandis.</title>
        <authorList>
            <person name="Schmutz J."/>
            <person name="Hayes R."/>
            <person name="Myburg A."/>
            <person name="Tuskan G."/>
            <person name="Grattapaglia D."/>
            <person name="Rokhsar D.S."/>
        </authorList>
    </citation>
    <scope>NUCLEOTIDE SEQUENCE</scope>
    <source>
        <tissue evidence="2">Leaf extractions</tissue>
    </source>
</reference>
<dbReference type="Proteomes" id="UP000030711">
    <property type="component" value="Unassembled WGS sequence"/>
</dbReference>